<dbReference type="AlphaFoldDB" id="M6CJ02"/>
<comment type="caution">
    <text evidence="1">The sequence shown here is derived from an EMBL/GenBank/DDBJ whole genome shotgun (WGS) entry which is preliminary data.</text>
</comment>
<protein>
    <submittedName>
        <fullName evidence="1">SH3 domain protein</fullName>
    </submittedName>
</protein>
<accession>M6CJ02</accession>
<dbReference type="EMBL" id="ANIK01000099">
    <property type="protein sequence ID" value="EMJ91719.1"/>
    <property type="molecule type" value="Genomic_DNA"/>
</dbReference>
<dbReference type="Proteomes" id="UP000011988">
    <property type="component" value="Unassembled WGS sequence"/>
</dbReference>
<evidence type="ECO:0000313" key="2">
    <source>
        <dbReference type="Proteomes" id="UP000011988"/>
    </source>
</evidence>
<reference evidence="1 2" key="1">
    <citation type="submission" date="2013-01" db="EMBL/GenBank/DDBJ databases">
        <authorList>
            <person name="Harkins D.M."/>
            <person name="Durkin A.S."/>
            <person name="Brinkac L.M."/>
            <person name="Haft D.H."/>
            <person name="Selengut J.D."/>
            <person name="Sanka R."/>
            <person name="DePew J."/>
            <person name="Purushe J."/>
            <person name="Galloway R.L."/>
            <person name="Vinetz J.M."/>
            <person name="Sutton G.G."/>
            <person name="Nierman W.C."/>
            <person name="Fouts D.E."/>
        </authorList>
    </citation>
    <scope>NUCLEOTIDE SEQUENCE [LARGE SCALE GENOMIC DNA]</scope>
    <source>
        <strain evidence="1 2">79601</strain>
    </source>
</reference>
<gene>
    <name evidence="1" type="ORF">LEP1GSC194_4102</name>
</gene>
<organism evidence="1 2">
    <name type="scientific">Leptospira alstonii serovar Sichuan str. 79601</name>
    <dbReference type="NCBI Taxonomy" id="1218565"/>
    <lineage>
        <taxon>Bacteria</taxon>
        <taxon>Pseudomonadati</taxon>
        <taxon>Spirochaetota</taxon>
        <taxon>Spirochaetia</taxon>
        <taxon>Leptospirales</taxon>
        <taxon>Leptospiraceae</taxon>
        <taxon>Leptospira</taxon>
    </lineage>
</organism>
<proteinExistence type="predicted"/>
<name>M6CJ02_9LEPT</name>
<sequence length="47" mass="5270">MIITSGKILTSVPSGTMFKIIGYSKGWFQISNIFYNVEDEEAVLKRG</sequence>
<evidence type="ECO:0000313" key="1">
    <source>
        <dbReference type="EMBL" id="EMJ91719.1"/>
    </source>
</evidence>